<dbReference type="KEGG" id="bvz:BRAD3257_5447"/>
<dbReference type="AlphaFoldDB" id="A0A2U3Q4N5"/>
<accession>A0A2U3Q4N5</accession>
<protein>
    <submittedName>
        <fullName evidence="1">Uncharacterized protein</fullName>
    </submittedName>
</protein>
<proteinExistence type="predicted"/>
<organism evidence="1 2">
    <name type="scientific">Bradyrhizobium vignae</name>
    <dbReference type="NCBI Taxonomy" id="1549949"/>
    <lineage>
        <taxon>Bacteria</taxon>
        <taxon>Pseudomonadati</taxon>
        <taxon>Pseudomonadota</taxon>
        <taxon>Alphaproteobacteria</taxon>
        <taxon>Hyphomicrobiales</taxon>
        <taxon>Nitrobacteraceae</taxon>
        <taxon>Bradyrhizobium</taxon>
    </lineage>
</organism>
<name>A0A2U3Q4N5_9BRAD</name>
<evidence type="ECO:0000313" key="1">
    <source>
        <dbReference type="EMBL" id="SPP96393.1"/>
    </source>
</evidence>
<evidence type="ECO:0000313" key="2">
    <source>
        <dbReference type="Proteomes" id="UP000246085"/>
    </source>
</evidence>
<dbReference type="EMBL" id="LS398110">
    <property type="protein sequence ID" value="SPP96393.1"/>
    <property type="molecule type" value="Genomic_DNA"/>
</dbReference>
<reference evidence="1 2" key="1">
    <citation type="submission" date="2018-03" db="EMBL/GenBank/DDBJ databases">
        <authorList>
            <person name="Gully D."/>
        </authorList>
    </citation>
    <scope>NUCLEOTIDE SEQUENCE [LARGE SCALE GENOMIC DNA]</scope>
    <source>
        <strain evidence="1">ORS3257</strain>
    </source>
</reference>
<gene>
    <name evidence="1" type="ORF">BRAD3257_5447</name>
</gene>
<dbReference type="Proteomes" id="UP000246085">
    <property type="component" value="Chromosome BRAD3257"/>
</dbReference>
<sequence length="126" mass="13057">MTTMSRTDAVTPLVPIVGLQDADKISHAGLISVFGHSGHLNIGCRLVRLPKPYEEIGDVSHGVLSAPTVTVDTKSGILPLDQESGGRYAAGPVLQLPARGTGSVALHCVLVDSKSTWLSPLCGGMS</sequence>